<dbReference type="EMBL" id="JBHSHC010000147">
    <property type="protein sequence ID" value="MFC4769836.1"/>
    <property type="molecule type" value="Genomic_DNA"/>
</dbReference>
<keyword evidence="2" id="KW-0378">Hydrolase</keyword>
<dbReference type="InterPro" id="IPR042047">
    <property type="entry name" value="SleB_dom1"/>
</dbReference>
<dbReference type="Proteomes" id="UP001596002">
    <property type="component" value="Unassembled WGS sequence"/>
</dbReference>
<sequence>MRENTSAMTLVMTVLIALTITLNPVLTPSQASVQRERVILSLPWKETSSTVNMAASVTEQPASENVKETEEKAQEDIQSAEILASRSGQAPARKAEPPKPSYSQEDLFWLAKEISSEAKGESLEGQIAVGAVVLNRVNDPRFPKTIKDVIFAKGQFDPVRYGTIEQEPVPSAMEAAKRVLEGENPVPGALYFYNPTIATDQWIRTLRVIKRIGNHVFAAR</sequence>
<evidence type="ECO:0000313" key="3">
    <source>
        <dbReference type="Proteomes" id="UP001596002"/>
    </source>
</evidence>
<dbReference type="InterPro" id="IPR011105">
    <property type="entry name" value="Cell_wall_hydrolase_SleB"/>
</dbReference>
<dbReference type="Pfam" id="PF07486">
    <property type="entry name" value="Hydrolase_2"/>
    <property type="match status" value="1"/>
</dbReference>
<name>A0ABV9Q6X4_9BACL</name>
<dbReference type="RefSeq" id="WP_380028799.1">
    <property type="nucleotide sequence ID" value="NZ_JBHSHC010000147.1"/>
</dbReference>
<organism evidence="2 3">
    <name type="scientific">Effusibacillus consociatus</name>
    <dbReference type="NCBI Taxonomy" id="1117041"/>
    <lineage>
        <taxon>Bacteria</taxon>
        <taxon>Bacillati</taxon>
        <taxon>Bacillota</taxon>
        <taxon>Bacilli</taxon>
        <taxon>Bacillales</taxon>
        <taxon>Alicyclobacillaceae</taxon>
        <taxon>Effusibacillus</taxon>
    </lineage>
</organism>
<dbReference type="GO" id="GO:0016787">
    <property type="term" value="F:hydrolase activity"/>
    <property type="evidence" value="ECO:0007669"/>
    <property type="project" value="UniProtKB-KW"/>
</dbReference>
<evidence type="ECO:0000259" key="1">
    <source>
        <dbReference type="Pfam" id="PF07486"/>
    </source>
</evidence>
<protein>
    <submittedName>
        <fullName evidence="2">Cell wall hydrolase</fullName>
    </submittedName>
</protein>
<evidence type="ECO:0000313" key="2">
    <source>
        <dbReference type="EMBL" id="MFC4769836.1"/>
    </source>
</evidence>
<keyword evidence="3" id="KW-1185">Reference proteome</keyword>
<comment type="caution">
    <text evidence="2">The sequence shown here is derived from an EMBL/GenBank/DDBJ whole genome shotgun (WGS) entry which is preliminary data.</text>
</comment>
<proteinExistence type="predicted"/>
<reference evidence="3" key="1">
    <citation type="journal article" date="2019" name="Int. J. Syst. Evol. Microbiol.">
        <title>The Global Catalogue of Microorganisms (GCM) 10K type strain sequencing project: providing services to taxonomists for standard genome sequencing and annotation.</title>
        <authorList>
            <consortium name="The Broad Institute Genomics Platform"/>
            <consortium name="The Broad Institute Genome Sequencing Center for Infectious Disease"/>
            <person name="Wu L."/>
            <person name="Ma J."/>
        </authorList>
    </citation>
    <scope>NUCLEOTIDE SEQUENCE [LARGE SCALE GENOMIC DNA]</scope>
    <source>
        <strain evidence="3">WYCCWR 12678</strain>
    </source>
</reference>
<dbReference type="Gene3D" id="1.10.10.2520">
    <property type="entry name" value="Cell wall hydrolase SleB, domain 1"/>
    <property type="match status" value="1"/>
</dbReference>
<feature type="domain" description="Cell wall hydrolase SleB" evidence="1">
    <location>
        <begin position="120"/>
        <end position="218"/>
    </location>
</feature>
<dbReference type="Gene3D" id="6.20.240.60">
    <property type="match status" value="1"/>
</dbReference>
<accession>A0ABV9Q6X4</accession>
<gene>
    <name evidence="2" type="ORF">ACFO8Q_21245</name>
</gene>